<feature type="region of interest" description="Disordered" evidence="1">
    <location>
        <begin position="1"/>
        <end position="20"/>
    </location>
</feature>
<evidence type="ECO:0000313" key="2">
    <source>
        <dbReference type="EMBL" id="MFC0476342.1"/>
    </source>
</evidence>
<organism evidence="2 3">
    <name type="scientific">Robertmurraya beringensis</name>
    <dbReference type="NCBI Taxonomy" id="641660"/>
    <lineage>
        <taxon>Bacteria</taxon>
        <taxon>Bacillati</taxon>
        <taxon>Bacillota</taxon>
        <taxon>Bacilli</taxon>
        <taxon>Bacillales</taxon>
        <taxon>Bacillaceae</taxon>
        <taxon>Robertmurraya</taxon>
    </lineage>
</organism>
<accession>A0ABV6KTK9</accession>
<feature type="region of interest" description="Disordered" evidence="1">
    <location>
        <begin position="28"/>
        <end position="76"/>
    </location>
</feature>
<feature type="compositionally biased region" description="Polar residues" evidence="1">
    <location>
        <begin position="1"/>
        <end position="17"/>
    </location>
</feature>
<comment type="caution">
    <text evidence="2">The sequence shown here is derived from an EMBL/GenBank/DDBJ whole genome shotgun (WGS) entry which is preliminary data.</text>
</comment>
<name>A0ABV6KTK9_9BACI</name>
<evidence type="ECO:0000313" key="3">
    <source>
        <dbReference type="Proteomes" id="UP001589738"/>
    </source>
</evidence>
<protein>
    <submittedName>
        <fullName evidence="2">Uncharacterized protein</fullName>
    </submittedName>
</protein>
<feature type="compositionally biased region" description="Basic and acidic residues" evidence="1">
    <location>
        <begin position="28"/>
        <end position="46"/>
    </location>
</feature>
<gene>
    <name evidence="2" type="ORF">ACFFHF_14080</name>
</gene>
<proteinExistence type="predicted"/>
<dbReference type="RefSeq" id="WP_377058441.1">
    <property type="nucleotide sequence ID" value="NZ_JBHLUU010000100.1"/>
</dbReference>
<dbReference type="Proteomes" id="UP001589738">
    <property type="component" value="Unassembled WGS sequence"/>
</dbReference>
<keyword evidence="3" id="KW-1185">Reference proteome</keyword>
<feature type="compositionally biased region" description="Basic and acidic residues" evidence="1">
    <location>
        <begin position="57"/>
        <end position="76"/>
    </location>
</feature>
<reference evidence="2 3" key="1">
    <citation type="submission" date="2024-09" db="EMBL/GenBank/DDBJ databases">
        <authorList>
            <person name="Sun Q."/>
            <person name="Mori K."/>
        </authorList>
    </citation>
    <scope>NUCLEOTIDE SEQUENCE [LARGE SCALE GENOMIC DNA]</scope>
    <source>
        <strain evidence="2 3">CGMCC 1.9126</strain>
    </source>
</reference>
<dbReference type="EMBL" id="JBHLUU010000100">
    <property type="protein sequence ID" value="MFC0476342.1"/>
    <property type="molecule type" value="Genomic_DNA"/>
</dbReference>
<evidence type="ECO:0000256" key="1">
    <source>
        <dbReference type="SAM" id="MobiDB-lite"/>
    </source>
</evidence>
<sequence length="76" mass="8805">MKTNQKAKNDVAQNSSMAEDMKEMKNLGKEVEQMKTNAELKKDNKIPDPQQETKSNQTKEKIEKVKSKHRLLDAKF</sequence>